<keyword evidence="1" id="KW-0853">WD repeat</keyword>
<dbReference type="AlphaFoldDB" id="A0AAD7VMU8"/>
<dbReference type="Gene3D" id="2.130.10.10">
    <property type="entry name" value="YVTN repeat-like/Quinoprotein amine dehydrogenase"/>
    <property type="match status" value="1"/>
</dbReference>
<organism evidence="2 3">
    <name type="scientific">Quillaja saponaria</name>
    <name type="common">Soap bark tree</name>
    <dbReference type="NCBI Taxonomy" id="32244"/>
    <lineage>
        <taxon>Eukaryota</taxon>
        <taxon>Viridiplantae</taxon>
        <taxon>Streptophyta</taxon>
        <taxon>Embryophyta</taxon>
        <taxon>Tracheophyta</taxon>
        <taxon>Spermatophyta</taxon>
        <taxon>Magnoliopsida</taxon>
        <taxon>eudicotyledons</taxon>
        <taxon>Gunneridae</taxon>
        <taxon>Pentapetalae</taxon>
        <taxon>rosids</taxon>
        <taxon>fabids</taxon>
        <taxon>Fabales</taxon>
        <taxon>Quillajaceae</taxon>
        <taxon>Quillaja</taxon>
    </lineage>
</organism>
<dbReference type="InterPro" id="IPR045227">
    <property type="entry name" value="WDR18/Ipi3/RID3"/>
</dbReference>
<dbReference type="InterPro" id="IPR036322">
    <property type="entry name" value="WD40_repeat_dom_sf"/>
</dbReference>
<dbReference type="EMBL" id="JARAOO010000001">
    <property type="protein sequence ID" value="KAJ7981891.1"/>
    <property type="molecule type" value="Genomic_DNA"/>
</dbReference>
<dbReference type="PROSITE" id="PS50082">
    <property type="entry name" value="WD_REPEATS_2"/>
    <property type="match status" value="1"/>
</dbReference>
<comment type="caution">
    <text evidence="2">The sequence shown here is derived from an EMBL/GenBank/DDBJ whole genome shotgun (WGS) entry which is preliminary data.</text>
</comment>
<dbReference type="InterPro" id="IPR001680">
    <property type="entry name" value="WD40_rpt"/>
</dbReference>
<sequence length="225" mass="24276">MSPSSHEIVLTSSPDGPIIAYHISNGTTIAHFSGSRSPPQGLTLAGESLFAASHVSSAHYQGQFTSITGTIRALSLPNGDILNSFPAHRKPISCLELNHDGSLLISDSDDGSIVVIPVIQLLDVSPGAENPNEAALHRLSAHTNSVTAITSGMGFCNPTLISCSLDCTCKFWNLSWNTPTDSDNSLHYFWVALDPLESEFYCRIRWVGLQGINEGWKQTIEGKRL</sequence>
<proteinExistence type="predicted"/>
<dbReference type="Pfam" id="PF00400">
    <property type="entry name" value="WD40"/>
    <property type="match status" value="2"/>
</dbReference>
<dbReference type="SMART" id="SM00320">
    <property type="entry name" value="WD40"/>
    <property type="match status" value="2"/>
</dbReference>
<dbReference type="InterPro" id="IPR015943">
    <property type="entry name" value="WD40/YVTN_repeat-like_dom_sf"/>
</dbReference>
<evidence type="ECO:0000256" key="1">
    <source>
        <dbReference type="PROSITE-ProRule" id="PRU00221"/>
    </source>
</evidence>
<protein>
    <submittedName>
        <fullName evidence="2">Protein ROOT INITIATION DEFECTIVE 3-like</fullName>
    </submittedName>
</protein>
<feature type="repeat" description="WD" evidence="1">
    <location>
        <begin position="85"/>
        <end position="115"/>
    </location>
</feature>
<evidence type="ECO:0000313" key="2">
    <source>
        <dbReference type="EMBL" id="KAJ7981891.1"/>
    </source>
</evidence>
<dbReference type="PANTHER" id="PTHR18763">
    <property type="entry name" value="WD-REPEAT PROTEIN 18"/>
    <property type="match status" value="1"/>
</dbReference>
<evidence type="ECO:0000313" key="3">
    <source>
        <dbReference type="Proteomes" id="UP001163823"/>
    </source>
</evidence>
<dbReference type="GO" id="GO:0120330">
    <property type="term" value="C:rixosome complex"/>
    <property type="evidence" value="ECO:0007669"/>
    <property type="project" value="TreeGrafter"/>
</dbReference>
<keyword evidence="3" id="KW-1185">Reference proteome</keyword>
<dbReference type="Proteomes" id="UP001163823">
    <property type="component" value="Chromosome 1"/>
</dbReference>
<dbReference type="GO" id="GO:0006261">
    <property type="term" value="P:DNA-templated DNA replication"/>
    <property type="evidence" value="ECO:0007669"/>
    <property type="project" value="TreeGrafter"/>
</dbReference>
<dbReference type="PANTHER" id="PTHR18763:SF3">
    <property type="entry name" value="OS09G0477800 PROTEIN"/>
    <property type="match status" value="1"/>
</dbReference>
<dbReference type="SUPFAM" id="SSF50978">
    <property type="entry name" value="WD40 repeat-like"/>
    <property type="match status" value="1"/>
</dbReference>
<dbReference type="GO" id="GO:0005656">
    <property type="term" value="C:nuclear pre-replicative complex"/>
    <property type="evidence" value="ECO:0007669"/>
    <property type="project" value="TreeGrafter"/>
</dbReference>
<reference evidence="2 3" key="1">
    <citation type="journal article" date="2023" name="Science">
        <title>Elucidation of the pathway for biosynthesis of saponin adjuvants from the soapbark tree.</title>
        <authorList>
            <person name="Reed J."/>
            <person name="Orme A."/>
            <person name="El-Demerdash A."/>
            <person name="Owen C."/>
            <person name="Martin L.B.B."/>
            <person name="Misra R.C."/>
            <person name="Kikuchi S."/>
            <person name="Rejzek M."/>
            <person name="Martin A.C."/>
            <person name="Harkess A."/>
            <person name="Leebens-Mack J."/>
            <person name="Louveau T."/>
            <person name="Stephenson M.J."/>
            <person name="Osbourn A."/>
        </authorList>
    </citation>
    <scope>NUCLEOTIDE SEQUENCE [LARGE SCALE GENOMIC DNA]</scope>
    <source>
        <strain evidence="2">S10</strain>
    </source>
</reference>
<name>A0AAD7VMU8_QUISA</name>
<dbReference type="KEGG" id="qsa:O6P43_001093"/>
<dbReference type="GO" id="GO:0006364">
    <property type="term" value="P:rRNA processing"/>
    <property type="evidence" value="ECO:0007669"/>
    <property type="project" value="TreeGrafter"/>
</dbReference>
<gene>
    <name evidence="2" type="ORF">O6P43_001093</name>
</gene>
<accession>A0AAD7VMU8</accession>